<reference evidence="2" key="1">
    <citation type="journal article" date="2020" name="mSystems">
        <title>Genome- and Community-Level Interaction Insights into Carbon Utilization and Element Cycling Functions of Hydrothermarchaeota in Hydrothermal Sediment.</title>
        <authorList>
            <person name="Zhou Z."/>
            <person name="Liu Y."/>
            <person name="Xu W."/>
            <person name="Pan J."/>
            <person name="Luo Z.H."/>
            <person name="Li M."/>
        </authorList>
    </citation>
    <scope>NUCLEOTIDE SEQUENCE [LARGE SCALE GENOMIC DNA]</scope>
    <source>
        <strain evidence="2">SpSt-508</strain>
    </source>
</reference>
<evidence type="ECO:0000313" key="2">
    <source>
        <dbReference type="EMBL" id="HGT39669.1"/>
    </source>
</evidence>
<feature type="domain" description="PIN" evidence="1">
    <location>
        <begin position="4"/>
        <end position="114"/>
    </location>
</feature>
<evidence type="ECO:0000259" key="1">
    <source>
        <dbReference type="Pfam" id="PF01850"/>
    </source>
</evidence>
<proteinExistence type="predicted"/>
<dbReference type="EMBL" id="DSVQ01000013">
    <property type="protein sequence ID" value="HGT39669.1"/>
    <property type="molecule type" value="Genomic_DNA"/>
</dbReference>
<sequence length="125" mass="13944">MTLLLDTHTFLWWLSNPAFLSPAASSAISDPQNRVLVSVVSLWEIAIKRQIGKLAAPINLEHDVQRVGFEVLPLEAKHIVATERLPLHHRDPFDRMLIAQALIEGASLVTRDPSMTLYQAPIMTA</sequence>
<gene>
    <name evidence="2" type="ORF">ENS64_10475</name>
</gene>
<dbReference type="InterPro" id="IPR041705">
    <property type="entry name" value="PIN_Sll0205"/>
</dbReference>
<dbReference type="InterPro" id="IPR002716">
    <property type="entry name" value="PIN_dom"/>
</dbReference>
<dbReference type="PANTHER" id="PTHR36173">
    <property type="entry name" value="RIBONUCLEASE VAPC16-RELATED"/>
    <property type="match status" value="1"/>
</dbReference>
<dbReference type="AlphaFoldDB" id="A0A7C4QS30"/>
<comment type="caution">
    <text evidence="2">The sequence shown here is derived from an EMBL/GenBank/DDBJ whole genome shotgun (WGS) entry which is preliminary data.</text>
</comment>
<accession>A0A7C4QS30</accession>
<name>A0A7C4QS30_9PLAN</name>
<protein>
    <submittedName>
        <fullName evidence="2">Type II toxin-antitoxin system VapC family toxin</fullName>
    </submittedName>
</protein>
<dbReference type="SUPFAM" id="SSF88723">
    <property type="entry name" value="PIN domain-like"/>
    <property type="match status" value="1"/>
</dbReference>
<dbReference type="InterPro" id="IPR052919">
    <property type="entry name" value="TA_system_RNase"/>
</dbReference>
<dbReference type="CDD" id="cd09872">
    <property type="entry name" value="PIN_Sll0205-like"/>
    <property type="match status" value="1"/>
</dbReference>
<organism evidence="2">
    <name type="scientific">Schlesneria paludicola</name>
    <dbReference type="NCBI Taxonomy" id="360056"/>
    <lineage>
        <taxon>Bacteria</taxon>
        <taxon>Pseudomonadati</taxon>
        <taxon>Planctomycetota</taxon>
        <taxon>Planctomycetia</taxon>
        <taxon>Planctomycetales</taxon>
        <taxon>Planctomycetaceae</taxon>
        <taxon>Schlesneria</taxon>
    </lineage>
</organism>
<dbReference type="PANTHER" id="PTHR36173:SF2">
    <property type="entry name" value="RIBONUCLEASE VAPC16"/>
    <property type="match status" value="1"/>
</dbReference>
<dbReference type="Pfam" id="PF01850">
    <property type="entry name" value="PIN"/>
    <property type="match status" value="1"/>
</dbReference>
<dbReference type="Gene3D" id="3.40.50.1010">
    <property type="entry name" value="5'-nuclease"/>
    <property type="match status" value="1"/>
</dbReference>
<dbReference type="InterPro" id="IPR029060">
    <property type="entry name" value="PIN-like_dom_sf"/>
</dbReference>